<dbReference type="AlphaFoldDB" id="A0A8J6FYV9"/>
<dbReference type="GO" id="GO:0042594">
    <property type="term" value="P:response to starvation"/>
    <property type="evidence" value="ECO:0007669"/>
    <property type="project" value="TreeGrafter"/>
</dbReference>
<dbReference type="PANTHER" id="PTHR13268">
    <property type="entry name" value="BREAST CARCINOMA AMPLIFIED SEQUENCE 3"/>
    <property type="match status" value="1"/>
</dbReference>
<dbReference type="EMBL" id="JAATJU010026800">
    <property type="protein sequence ID" value="KAH0501245.1"/>
    <property type="molecule type" value="Genomic_DNA"/>
</dbReference>
<proteinExistence type="predicted"/>
<organism evidence="1 2">
    <name type="scientific">Microtus ochrogaster</name>
    <name type="common">Prairie vole</name>
    <dbReference type="NCBI Taxonomy" id="79684"/>
    <lineage>
        <taxon>Eukaryota</taxon>
        <taxon>Metazoa</taxon>
        <taxon>Chordata</taxon>
        <taxon>Craniata</taxon>
        <taxon>Vertebrata</taxon>
        <taxon>Euteleostomi</taxon>
        <taxon>Mammalia</taxon>
        <taxon>Eutheria</taxon>
        <taxon>Euarchontoglires</taxon>
        <taxon>Glires</taxon>
        <taxon>Rodentia</taxon>
        <taxon>Myomorpha</taxon>
        <taxon>Muroidea</taxon>
        <taxon>Cricetidae</taxon>
        <taxon>Arvicolinae</taxon>
        <taxon>Microtus</taxon>
    </lineage>
</organism>
<evidence type="ECO:0000313" key="2">
    <source>
        <dbReference type="Proteomes" id="UP000710432"/>
    </source>
</evidence>
<dbReference type="PANTHER" id="PTHR13268:SF0">
    <property type="entry name" value="BCAS3 MICROTUBULE ASSOCIATED CELL MIGRATION FACTOR"/>
    <property type="match status" value="1"/>
</dbReference>
<dbReference type="GO" id="GO:0006914">
    <property type="term" value="P:autophagy"/>
    <property type="evidence" value="ECO:0007669"/>
    <property type="project" value="InterPro"/>
</dbReference>
<dbReference type="InterPro" id="IPR045142">
    <property type="entry name" value="BCAS3-like"/>
</dbReference>
<reference evidence="1" key="1">
    <citation type="submission" date="2020-03" db="EMBL/GenBank/DDBJ databases">
        <title>Studies in the Genomics of Life Span.</title>
        <authorList>
            <person name="Glass D."/>
        </authorList>
    </citation>
    <scope>NUCLEOTIDE SEQUENCE</scope>
    <source>
        <strain evidence="1">LTLLF</strain>
        <tissue evidence="1">Muscle</tissue>
    </source>
</reference>
<evidence type="ECO:0000313" key="1">
    <source>
        <dbReference type="EMBL" id="KAH0501245.1"/>
    </source>
</evidence>
<dbReference type="Proteomes" id="UP000710432">
    <property type="component" value="Unassembled WGS sequence"/>
</dbReference>
<comment type="caution">
    <text evidence="1">The sequence shown here is derived from an EMBL/GenBank/DDBJ whole genome shotgun (WGS) entry which is preliminary data.</text>
</comment>
<protein>
    <submittedName>
        <fullName evidence="1">Breast carcinoma-amplified sequence 3</fullName>
    </submittedName>
</protein>
<name>A0A8J6FYV9_MICOH</name>
<accession>A0A8J6FYV9</accession>
<gene>
    <name evidence="1" type="ORF">LTLLF_197365</name>
</gene>
<dbReference type="GO" id="GO:0005737">
    <property type="term" value="C:cytoplasm"/>
    <property type="evidence" value="ECO:0007669"/>
    <property type="project" value="TreeGrafter"/>
</dbReference>
<sequence length="224" mass="24684">MVVTLLAQIKQPMTWGTITKHTGKVKPPPQISPSKWMGGEFCITAVFGNSRSWSANNAGLKREKDQSKQVVVESLYIISCCETLVEHTIESRPLSTAPKISEDTPLEMMTSPGASWTLVRMPQWNELQPLFNANLEAEAVHYYQPLLAGLLPPGSPSPITRHGSYDSLASDHSGQEDEEWLSQVEIVTHTDACGWVPSSSLKPSTPQARPRSYHLVRLCCSLTG</sequence>